<evidence type="ECO:0000313" key="5">
    <source>
        <dbReference type="EMBL" id="KIL62345.1"/>
    </source>
</evidence>
<keyword evidence="1" id="KW-0808">Transferase</keyword>
<organism evidence="5 6">
    <name type="scientific">Amanita muscaria (strain Koide BX008)</name>
    <dbReference type="NCBI Taxonomy" id="946122"/>
    <lineage>
        <taxon>Eukaryota</taxon>
        <taxon>Fungi</taxon>
        <taxon>Dikarya</taxon>
        <taxon>Basidiomycota</taxon>
        <taxon>Agaricomycotina</taxon>
        <taxon>Agaricomycetes</taxon>
        <taxon>Agaricomycetidae</taxon>
        <taxon>Agaricales</taxon>
        <taxon>Pluteineae</taxon>
        <taxon>Amanitaceae</taxon>
        <taxon>Amanita</taxon>
    </lineage>
</organism>
<keyword evidence="4" id="KW-1133">Transmembrane helix</keyword>
<sequence>MFFPTKPGYFPASSPTSSKSMRCISKRALRFFSLLVVLGIIAWYFMIPQLESAGLLPPLYQKYRDREDSLPHYDLDAPYPNGRHAKYLFVANHQFGAGWGNVMQELLLNALLAFEVKRSFVFYNYEWSPGSKYTLYNDHLIPSTIPLSAIISGKTPLVGGPIDHPDVPRAVSVNYFRQVCPNRTIIPGDELQEQLQGATGLQIFNAWVRKLEAVEDPCVEIPMGSPPIFSYTLFGSKDVLDLWPILSKSLMVTELDWSPLIHSTYSSNRRLFETSFPHFPALSDTSKTSMPPPAIPGLLALHLRRGDFVQHCDVLAKWSSQFNGFNQFDELPDKFRVPPGGGWGENTPENFETYRQHCYPPVSQIVEKVLDVKRKVPGLNRVYIMTNGDRAWIDELTRALQQQSSKKWKTISSSRDLTLTWEQKFVAHAVDMYVAQRAHAFIGNGWSSLTSNAVMLRMAGKHDPNTTFFW</sequence>
<dbReference type="Pfam" id="PF10250">
    <property type="entry name" value="O-FucT"/>
    <property type="match status" value="1"/>
</dbReference>
<proteinExistence type="predicted"/>
<accession>A0A0C2SGV4</accession>
<evidence type="ECO:0000256" key="2">
    <source>
        <dbReference type="ARBA" id="ARBA00023253"/>
    </source>
</evidence>
<dbReference type="HOGENOM" id="CLU_014826_0_0_1"/>
<dbReference type="STRING" id="946122.A0A0C2SGV4"/>
<keyword evidence="6" id="KW-1185">Reference proteome</keyword>
<dbReference type="EMBL" id="KN818272">
    <property type="protein sequence ID" value="KIL62345.1"/>
    <property type="molecule type" value="Genomic_DNA"/>
</dbReference>
<feature type="transmembrane region" description="Helical" evidence="4">
    <location>
        <begin position="28"/>
        <end position="46"/>
    </location>
</feature>
<evidence type="ECO:0000256" key="4">
    <source>
        <dbReference type="SAM" id="Phobius"/>
    </source>
</evidence>
<evidence type="ECO:0000313" key="6">
    <source>
        <dbReference type="Proteomes" id="UP000054549"/>
    </source>
</evidence>
<gene>
    <name evidence="5" type="ORF">M378DRAFT_796405</name>
</gene>
<name>A0A0C2SGV4_AMAMK</name>
<dbReference type="AlphaFoldDB" id="A0A0C2SGV4"/>
<evidence type="ECO:0000256" key="1">
    <source>
        <dbReference type="ARBA" id="ARBA00022679"/>
    </source>
</evidence>
<dbReference type="InterPro" id="IPR019378">
    <property type="entry name" value="GDP-Fuc_O-FucTrfase"/>
</dbReference>
<dbReference type="GO" id="GO:0016740">
    <property type="term" value="F:transferase activity"/>
    <property type="evidence" value="ECO:0007669"/>
    <property type="project" value="UniProtKB-KW"/>
</dbReference>
<dbReference type="InParanoid" id="A0A0C2SGV4"/>
<keyword evidence="3" id="KW-0119">Carbohydrate metabolism</keyword>
<keyword evidence="4" id="KW-0472">Membrane</keyword>
<keyword evidence="2" id="KW-0294">Fucose metabolism</keyword>
<dbReference type="Gene3D" id="3.40.50.11350">
    <property type="match status" value="1"/>
</dbReference>
<evidence type="ECO:0000256" key="3">
    <source>
        <dbReference type="ARBA" id="ARBA00023277"/>
    </source>
</evidence>
<reference evidence="5 6" key="1">
    <citation type="submission" date="2014-04" db="EMBL/GenBank/DDBJ databases">
        <title>Evolutionary Origins and Diversification of the Mycorrhizal Mutualists.</title>
        <authorList>
            <consortium name="DOE Joint Genome Institute"/>
            <consortium name="Mycorrhizal Genomics Consortium"/>
            <person name="Kohler A."/>
            <person name="Kuo A."/>
            <person name="Nagy L.G."/>
            <person name="Floudas D."/>
            <person name="Copeland A."/>
            <person name="Barry K.W."/>
            <person name="Cichocki N."/>
            <person name="Veneault-Fourrey C."/>
            <person name="LaButti K."/>
            <person name="Lindquist E.A."/>
            <person name="Lipzen A."/>
            <person name="Lundell T."/>
            <person name="Morin E."/>
            <person name="Murat C."/>
            <person name="Riley R."/>
            <person name="Ohm R."/>
            <person name="Sun H."/>
            <person name="Tunlid A."/>
            <person name="Henrissat B."/>
            <person name="Grigoriev I.V."/>
            <person name="Hibbett D.S."/>
            <person name="Martin F."/>
        </authorList>
    </citation>
    <scope>NUCLEOTIDE SEQUENCE [LARGE SCALE GENOMIC DNA]</scope>
    <source>
        <strain evidence="5 6">Koide BX008</strain>
    </source>
</reference>
<keyword evidence="4" id="KW-0812">Transmembrane</keyword>
<protein>
    <submittedName>
        <fullName evidence="5">Uncharacterized protein</fullName>
    </submittedName>
</protein>
<dbReference type="Proteomes" id="UP000054549">
    <property type="component" value="Unassembled WGS sequence"/>
</dbReference>
<dbReference type="OrthoDB" id="2559662at2759"/>
<dbReference type="CDD" id="cd11296">
    <property type="entry name" value="O-FucT_like"/>
    <property type="match status" value="1"/>
</dbReference>
<dbReference type="GO" id="GO:0006004">
    <property type="term" value="P:fucose metabolic process"/>
    <property type="evidence" value="ECO:0007669"/>
    <property type="project" value="UniProtKB-KW"/>
</dbReference>